<evidence type="ECO:0008006" key="3">
    <source>
        <dbReference type="Google" id="ProtNLM"/>
    </source>
</evidence>
<dbReference type="EMBL" id="JBBWRZ010000010">
    <property type="protein sequence ID" value="KAK8227480.1"/>
    <property type="molecule type" value="Genomic_DNA"/>
</dbReference>
<evidence type="ECO:0000313" key="1">
    <source>
        <dbReference type="EMBL" id="KAK8227480.1"/>
    </source>
</evidence>
<gene>
    <name evidence="1" type="ORF">HDK90DRAFT_61080</name>
</gene>
<evidence type="ECO:0000313" key="2">
    <source>
        <dbReference type="Proteomes" id="UP001492380"/>
    </source>
</evidence>
<proteinExistence type="predicted"/>
<keyword evidence="2" id="KW-1185">Reference proteome</keyword>
<name>A0ABR1YFQ9_9PEZI</name>
<protein>
    <recommendedName>
        <fullName evidence="3">Secreted protein</fullName>
    </recommendedName>
</protein>
<organism evidence="1 2">
    <name type="scientific">Phyllosticta capitalensis</name>
    <dbReference type="NCBI Taxonomy" id="121624"/>
    <lineage>
        <taxon>Eukaryota</taxon>
        <taxon>Fungi</taxon>
        <taxon>Dikarya</taxon>
        <taxon>Ascomycota</taxon>
        <taxon>Pezizomycotina</taxon>
        <taxon>Dothideomycetes</taxon>
        <taxon>Dothideomycetes incertae sedis</taxon>
        <taxon>Botryosphaeriales</taxon>
        <taxon>Phyllostictaceae</taxon>
        <taxon>Phyllosticta</taxon>
    </lineage>
</organism>
<accession>A0ABR1YFQ9</accession>
<dbReference type="Proteomes" id="UP001492380">
    <property type="component" value="Unassembled WGS sequence"/>
</dbReference>
<reference evidence="1 2" key="1">
    <citation type="submission" date="2024-04" db="EMBL/GenBank/DDBJ databases">
        <title>Phyllosticta paracitricarpa is synonymous to the EU quarantine fungus P. citricarpa based on phylogenomic analyses.</title>
        <authorList>
            <consortium name="Lawrence Berkeley National Laboratory"/>
            <person name="Van Ingen-Buijs V.A."/>
            <person name="Van Westerhoven A.C."/>
            <person name="Haridas S."/>
            <person name="Skiadas P."/>
            <person name="Martin F."/>
            <person name="Groenewald J.Z."/>
            <person name="Crous P.W."/>
            <person name="Seidl M.F."/>
        </authorList>
    </citation>
    <scope>NUCLEOTIDE SEQUENCE [LARGE SCALE GENOMIC DNA]</scope>
    <source>
        <strain evidence="1 2">CBS 123374</strain>
    </source>
</reference>
<sequence>MGKKVVSCTAMVLSFVPSRWMEQHARASNASKYEIQRSVVVVVVVAACPRRRVVIGGQVSLLPFVNPLLFWFVPSPSFIHLSFRRSRSTKGENTSINQSRGPRLMGVLEMVDCRPVFSFHKCNFLASRIRFFWCRSSSWKGFSKSCFNFCRG</sequence>
<comment type="caution">
    <text evidence="1">The sequence shown here is derived from an EMBL/GenBank/DDBJ whole genome shotgun (WGS) entry which is preliminary data.</text>
</comment>